<name>A0A9W7FBV2_9STRA</name>
<dbReference type="SUPFAM" id="SSF54736">
    <property type="entry name" value="ClpS-like"/>
    <property type="match status" value="1"/>
</dbReference>
<dbReference type="AlphaFoldDB" id="A0A9W7FBV2"/>
<proteinExistence type="predicted"/>
<dbReference type="GO" id="GO:0030163">
    <property type="term" value="P:protein catabolic process"/>
    <property type="evidence" value="ECO:0007669"/>
    <property type="project" value="InterPro"/>
</dbReference>
<dbReference type="PANTHER" id="PTHR33473:SF17">
    <property type="entry name" value="ATP-DEPENDENT CLP PROTEASE ADAPTER PROTEIN CLPS1, CHLOROPLASTIC"/>
    <property type="match status" value="1"/>
</dbReference>
<dbReference type="EMBL" id="BRXW01000135">
    <property type="protein sequence ID" value="GMI09295.1"/>
    <property type="molecule type" value="Genomic_DNA"/>
</dbReference>
<feature type="compositionally biased region" description="Gly residues" evidence="1">
    <location>
        <begin position="197"/>
        <end position="209"/>
    </location>
</feature>
<dbReference type="InterPro" id="IPR014719">
    <property type="entry name" value="Ribosomal_bL12_C/ClpS-like"/>
</dbReference>
<dbReference type="PANTHER" id="PTHR33473">
    <property type="entry name" value="ATP-DEPENDENT CLP PROTEASE ADAPTER PROTEIN CLPS1, CHLOROPLASTIC"/>
    <property type="match status" value="1"/>
</dbReference>
<dbReference type="Pfam" id="PF02617">
    <property type="entry name" value="ClpS"/>
    <property type="match status" value="1"/>
</dbReference>
<evidence type="ECO:0000313" key="4">
    <source>
        <dbReference type="EMBL" id="GMI09295.1"/>
    </source>
</evidence>
<evidence type="ECO:0000256" key="1">
    <source>
        <dbReference type="SAM" id="MobiDB-lite"/>
    </source>
</evidence>
<keyword evidence="5" id="KW-1185">Reference proteome</keyword>
<organism evidence="4 5">
    <name type="scientific">Triparma laevis f. longispina</name>
    <dbReference type="NCBI Taxonomy" id="1714387"/>
    <lineage>
        <taxon>Eukaryota</taxon>
        <taxon>Sar</taxon>
        <taxon>Stramenopiles</taxon>
        <taxon>Ochrophyta</taxon>
        <taxon>Bolidophyceae</taxon>
        <taxon>Parmales</taxon>
        <taxon>Triparmaceae</taxon>
        <taxon>Triparma</taxon>
    </lineage>
</organism>
<dbReference type="GO" id="GO:0006508">
    <property type="term" value="P:proteolysis"/>
    <property type="evidence" value="ECO:0007669"/>
    <property type="project" value="InterPro"/>
</dbReference>
<accession>A0A9W7FBV2</accession>
<feature type="region of interest" description="Disordered" evidence="1">
    <location>
        <begin position="185"/>
        <end position="209"/>
    </location>
</feature>
<keyword evidence="2" id="KW-0732">Signal</keyword>
<sequence>MQSLLAILILSVLCFGTHGWSPVAFHQRRVLQSRQSTVSSSKSPSSPLLTPRFSSTFQLFMAEEGGGDSGGKDGGDGGGEREKSTKGGRKVALKERVEEEVQAKAKEKISDENQWRVLLHNDEIHTFDYVTHSIVKIVKQLTRKKAHQITVQTHSAGMATVIIVWKDLAEKYCMGLQRQGLTASIAPDSGFKKNDGGDGGDGGDGPSTD</sequence>
<reference evidence="5" key="1">
    <citation type="journal article" date="2023" name="Commun. Biol.">
        <title>Genome analysis of Parmales, the sister group of diatoms, reveals the evolutionary specialization of diatoms from phago-mixotrophs to photoautotrophs.</title>
        <authorList>
            <person name="Ban H."/>
            <person name="Sato S."/>
            <person name="Yoshikawa S."/>
            <person name="Yamada K."/>
            <person name="Nakamura Y."/>
            <person name="Ichinomiya M."/>
            <person name="Sato N."/>
            <person name="Blanc-Mathieu R."/>
            <person name="Endo H."/>
            <person name="Kuwata A."/>
            <person name="Ogata H."/>
        </authorList>
    </citation>
    <scope>NUCLEOTIDE SEQUENCE [LARGE SCALE GENOMIC DNA]</scope>
    <source>
        <strain evidence="5">NIES 3700</strain>
    </source>
</reference>
<feature type="chain" id="PRO_5040854724" description="Adaptor protein ClpS core domain-containing protein" evidence="2">
    <location>
        <begin position="20"/>
        <end position="209"/>
    </location>
</feature>
<evidence type="ECO:0000313" key="5">
    <source>
        <dbReference type="Proteomes" id="UP001165122"/>
    </source>
</evidence>
<evidence type="ECO:0000256" key="2">
    <source>
        <dbReference type="SAM" id="SignalP"/>
    </source>
</evidence>
<dbReference type="Gene3D" id="3.30.1390.10">
    <property type="match status" value="1"/>
</dbReference>
<evidence type="ECO:0000259" key="3">
    <source>
        <dbReference type="Pfam" id="PF02617"/>
    </source>
</evidence>
<dbReference type="InterPro" id="IPR022935">
    <property type="entry name" value="ClpS"/>
</dbReference>
<protein>
    <recommendedName>
        <fullName evidence="3">Adaptor protein ClpS core domain-containing protein</fullName>
    </recommendedName>
</protein>
<dbReference type="OrthoDB" id="5144at2759"/>
<dbReference type="InterPro" id="IPR003769">
    <property type="entry name" value="ClpS_core"/>
</dbReference>
<dbReference type="Proteomes" id="UP001165122">
    <property type="component" value="Unassembled WGS sequence"/>
</dbReference>
<feature type="region of interest" description="Disordered" evidence="1">
    <location>
        <begin position="64"/>
        <end position="92"/>
    </location>
</feature>
<feature type="domain" description="Adaptor protein ClpS core" evidence="3">
    <location>
        <begin position="112"/>
        <end position="182"/>
    </location>
</feature>
<feature type="signal peptide" evidence="2">
    <location>
        <begin position="1"/>
        <end position="19"/>
    </location>
</feature>
<comment type="caution">
    <text evidence="4">The sequence shown here is derived from an EMBL/GenBank/DDBJ whole genome shotgun (WGS) entry which is preliminary data.</text>
</comment>
<gene>
    <name evidence="4" type="ORF">TrLO_g2054</name>
</gene>
<feature type="compositionally biased region" description="Basic and acidic residues" evidence="1">
    <location>
        <begin position="70"/>
        <end position="85"/>
    </location>
</feature>